<dbReference type="RefSeq" id="WP_168083599.1">
    <property type="nucleotide sequence ID" value="NZ_JAAVJI010000004.1"/>
</dbReference>
<proteinExistence type="predicted"/>
<sequence>MMWRSGLIVLVLSAVSMSAQGMCDVQLSEPTVDFGPLYPGRAGAEWRSPARVVQLAVACEPGQRPGFHVQGVPAGQGWAFGQGSLQASLGEAMLDGQPVTLLPCCRRGCEAGEQRARA</sequence>
<dbReference type="Proteomes" id="UP000746535">
    <property type="component" value="Unassembled WGS sequence"/>
</dbReference>
<evidence type="ECO:0000313" key="2">
    <source>
        <dbReference type="EMBL" id="NJP01022.1"/>
    </source>
</evidence>
<accession>A0ABX0YDP3</accession>
<feature type="chain" id="PRO_5047189958" evidence="1">
    <location>
        <begin position="22"/>
        <end position="118"/>
    </location>
</feature>
<feature type="signal peptide" evidence="1">
    <location>
        <begin position="1"/>
        <end position="21"/>
    </location>
</feature>
<evidence type="ECO:0000256" key="1">
    <source>
        <dbReference type="SAM" id="SignalP"/>
    </source>
</evidence>
<keyword evidence="3" id="KW-1185">Reference proteome</keyword>
<evidence type="ECO:0000313" key="3">
    <source>
        <dbReference type="Proteomes" id="UP000746535"/>
    </source>
</evidence>
<reference evidence="2 3" key="1">
    <citation type="submission" date="2020-03" db="EMBL/GenBank/DDBJ databases">
        <authorList>
            <person name="Wang L."/>
            <person name="He N."/>
            <person name="Li Y."/>
            <person name="Fang Y."/>
            <person name="Zhang F."/>
        </authorList>
    </citation>
    <scope>NUCLEOTIDE SEQUENCE [LARGE SCALE GENOMIC DNA]</scope>
    <source>
        <strain evidence="3">hsmgli-8</strain>
    </source>
</reference>
<dbReference type="EMBL" id="JAAVJI010000004">
    <property type="protein sequence ID" value="NJP01022.1"/>
    <property type="molecule type" value="Genomic_DNA"/>
</dbReference>
<gene>
    <name evidence="2" type="ORF">HBH25_09105</name>
</gene>
<keyword evidence="1" id="KW-0732">Signal</keyword>
<comment type="caution">
    <text evidence="2">The sequence shown here is derived from an EMBL/GenBank/DDBJ whole genome shotgun (WGS) entry which is preliminary data.</text>
</comment>
<name>A0ABX0YDP3_9PSED</name>
<organism evidence="2 3">
    <name type="scientific">Pseudomonas quercus</name>
    <dbReference type="NCBI Taxonomy" id="2722792"/>
    <lineage>
        <taxon>Bacteria</taxon>
        <taxon>Pseudomonadati</taxon>
        <taxon>Pseudomonadota</taxon>
        <taxon>Gammaproteobacteria</taxon>
        <taxon>Pseudomonadales</taxon>
        <taxon>Pseudomonadaceae</taxon>
        <taxon>Pseudomonas</taxon>
    </lineage>
</organism>
<protein>
    <submittedName>
        <fullName evidence="2">Uncharacterized protein</fullName>
    </submittedName>
</protein>